<dbReference type="CDD" id="cd00093">
    <property type="entry name" value="HTH_XRE"/>
    <property type="match status" value="1"/>
</dbReference>
<keyword evidence="5" id="KW-1185">Reference proteome</keyword>
<dbReference type="Pfam" id="PF13560">
    <property type="entry name" value="HTH_31"/>
    <property type="match status" value="1"/>
</dbReference>
<feature type="compositionally biased region" description="Basic and acidic residues" evidence="1">
    <location>
        <begin position="128"/>
        <end position="141"/>
    </location>
</feature>
<dbReference type="PROSITE" id="PS50943">
    <property type="entry name" value="HTH_CROC1"/>
    <property type="match status" value="1"/>
</dbReference>
<dbReference type="SUPFAM" id="SSF47413">
    <property type="entry name" value="lambda repressor-like DNA-binding domains"/>
    <property type="match status" value="1"/>
</dbReference>
<evidence type="ECO:0000313" key="4">
    <source>
        <dbReference type="EMBL" id="KAB1659657.1"/>
    </source>
</evidence>
<feature type="region of interest" description="Disordered" evidence="1">
    <location>
        <begin position="128"/>
        <end position="159"/>
    </location>
</feature>
<accession>A0A7J5BZD3</accession>
<dbReference type="OrthoDB" id="4988873at2"/>
<organism evidence="4 5">
    <name type="scientific">Pseudoclavibacter chungangensis</name>
    <dbReference type="NCBI Taxonomy" id="587635"/>
    <lineage>
        <taxon>Bacteria</taxon>
        <taxon>Bacillati</taxon>
        <taxon>Actinomycetota</taxon>
        <taxon>Actinomycetes</taxon>
        <taxon>Micrococcales</taxon>
        <taxon>Microbacteriaceae</taxon>
        <taxon>Pseudoclavibacter</taxon>
    </lineage>
</organism>
<dbReference type="Gene3D" id="1.10.260.40">
    <property type="entry name" value="lambda repressor-like DNA-binding domains"/>
    <property type="match status" value="1"/>
</dbReference>
<evidence type="ECO:0000256" key="2">
    <source>
        <dbReference type="SAM" id="Phobius"/>
    </source>
</evidence>
<keyword evidence="2" id="KW-0812">Transmembrane</keyword>
<feature type="region of interest" description="Disordered" evidence="1">
    <location>
        <begin position="1"/>
        <end position="58"/>
    </location>
</feature>
<evidence type="ECO:0000256" key="1">
    <source>
        <dbReference type="SAM" id="MobiDB-lite"/>
    </source>
</evidence>
<dbReference type="GO" id="GO:0003677">
    <property type="term" value="F:DNA binding"/>
    <property type="evidence" value="ECO:0007669"/>
    <property type="project" value="InterPro"/>
</dbReference>
<dbReference type="Proteomes" id="UP000467240">
    <property type="component" value="Unassembled WGS sequence"/>
</dbReference>
<dbReference type="EMBL" id="WBJZ01000005">
    <property type="protein sequence ID" value="KAB1659657.1"/>
    <property type="molecule type" value="Genomic_DNA"/>
</dbReference>
<gene>
    <name evidence="4" type="ORF">F8O01_05205</name>
</gene>
<keyword evidence="2" id="KW-0472">Membrane</keyword>
<keyword evidence="2" id="KW-1133">Transmembrane helix</keyword>
<feature type="compositionally biased region" description="Basic and acidic residues" evidence="1">
    <location>
        <begin position="1"/>
        <end position="15"/>
    </location>
</feature>
<proteinExistence type="predicted"/>
<dbReference type="SMART" id="SM00530">
    <property type="entry name" value="HTH_XRE"/>
    <property type="match status" value="1"/>
</dbReference>
<dbReference type="Pfam" id="PF10901">
    <property type="entry name" value="DUF2690"/>
    <property type="match status" value="1"/>
</dbReference>
<dbReference type="InterPro" id="IPR021224">
    <property type="entry name" value="DUF2690"/>
</dbReference>
<name>A0A7J5BZD3_9MICO</name>
<sequence length="322" mass="34506">MTLDDTRPGGARDDLDGAGAGDDGTTPSPHPQNAPRAPETGRPMTSLDSASSSPATDSIEQFGEDLRGLRRRNGNQTLAALSNTTHVSKSVLSDAFAGRRLPTENTVVRILEVLGEDPAPWIRRRNELDPRHMVESERDGSGDLGDPGEPGEPSEPVATSPWRRRFSLAAVLWIALGTAIVSAAATSVVWAVQPTPEEAQYAPFADGVDPMTTVCREDAIVAASEQRENGAFLVQMMYSNRCMAAWGRITRYDGNAAGDQLSMTIYPAIDMQSARNQQRDSFDVQSLYTPLMIEPDVEARVCGLAAATVNGTPVELGPALCI</sequence>
<feature type="compositionally biased region" description="Polar residues" evidence="1">
    <location>
        <begin position="46"/>
        <end position="58"/>
    </location>
</feature>
<protein>
    <submittedName>
        <fullName evidence="4">DUF2690 domain-containing protein</fullName>
    </submittedName>
</protein>
<dbReference type="InterPro" id="IPR001387">
    <property type="entry name" value="Cro/C1-type_HTH"/>
</dbReference>
<dbReference type="InterPro" id="IPR010982">
    <property type="entry name" value="Lambda_DNA-bd_dom_sf"/>
</dbReference>
<dbReference type="AlphaFoldDB" id="A0A7J5BZD3"/>
<evidence type="ECO:0000313" key="5">
    <source>
        <dbReference type="Proteomes" id="UP000467240"/>
    </source>
</evidence>
<evidence type="ECO:0000259" key="3">
    <source>
        <dbReference type="PROSITE" id="PS50943"/>
    </source>
</evidence>
<reference evidence="4 5" key="1">
    <citation type="submission" date="2019-09" db="EMBL/GenBank/DDBJ databases">
        <title>Phylogeny of genus Pseudoclavibacter and closely related genus.</title>
        <authorList>
            <person name="Li Y."/>
        </authorList>
    </citation>
    <scope>NUCLEOTIDE SEQUENCE [LARGE SCALE GENOMIC DNA]</scope>
    <source>
        <strain evidence="4 5">DSM 23821</strain>
    </source>
</reference>
<feature type="domain" description="HTH cro/C1-type" evidence="3">
    <location>
        <begin position="66"/>
        <end position="121"/>
    </location>
</feature>
<feature type="transmembrane region" description="Helical" evidence="2">
    <location>
        <begin position="170"/>
        <end position="192"/>
    </location>
</feature>
<comment type="caution">
    <text evidence="4">The sequence shown here is derived from an EMBL/GenBank/DDBJ whole genome shotgun (WGS) entry which is preliminary data.</text>
</comment>